<proteinExistence type="predicted"/>
<dbReference type="OrthoDB" id="7550037at2759"/>
<dbReference type="PANTHER" id="PTHR47331">
    <property type="entry name" value="PHD-TYPE DOMAIN-CONTAINING PROTEIN"/>
    <property type="match status" value="1"/>
</dbReference>
<evidence type="ECO:0000313" key="1">
    <source>
        <dbReference type="EMBL" id="KMQ90956.1"/>
    </source>
</evidence>
<dbReference type="PANTHER" id="PTHR47331:SF5">
    <property type="entry name" value="RIBONUCLEASE H"/>
    <property type="match status" value="1"/>
</dbReference>
<dbReference type="Gene3D" id="2.40.70.10">
    <property type="entry name" value="Acid Proteases"/>
    <property type="match status" value="1"/>
</dbReference>
<comment type="caution">
    <text evidence="1">The sequence shown here is derived from an EMBL/GenBank/DDBJ whole genome shotgun (WGS) entry which is preliminary data.</text>
</comment>
<keyword evidence="2" id="KW-1185">Reference proteome</keyword>
<name>A0A0J7KL46_LASNI</name>
<dbReference type="InterPro" id="IPR021109">
    <property type="entry name" value="Peptidase_aspartic_dom_sf"/>
</dbReference>
<dbReference type="PaxDb" id="67767-A0A0J7KL46"/>
<organism evidence="1 2">
    <name type="scientific">Lasius niger</name>
    <name type="common">Black garden ant</name>
    <dbReference type="NCBI Taxonomy" id="67767"/>
    <lineage>
        <taxon>Eukaryota</taxon>
        <taxon>Metazoa</taxon>
        <taxon>Ecdysozoa</taxon>
        <taxon>Arthropoda</taxon>
        <taxon>Hexapoda</taxon>
        <taxon>Insecta</taxon>
        <taxon>Pterygota</taxon>
        <taxon>Neoptera</taxon>
        <taxon>Endopterygota</taxon>
        <taxon>Hymenoptera</taxon>
        <taxon>Apocrita</taxon>
        <taxon>Aculeata</taxon>
        <taxon>Formicoidea</taxon>
        <taxon>Formicidae</taxon>
        <taxon>Formicinae</taxon>
        <taxon>Lasius</taxon>
        <taxon>Lasius</taxon>
    </lineage>
</organism>
<evidence type="ECO:0000313" key="2">
    <source>
        <dbReference type="Proteomes" id="UP000036403"/>
    </source>
</evidence>
<sequence>MSHRKRCRRGKGQHHTLLHREAASSAIASIPATISSENASNLSRHSAPSSRASTTTAALSHLAAAHHERPQVLLTTTHIILITEHGDNFEARALLDQGSKVSLVQESLVQLLRLPRSRALVPIVSVGAHNVGSIRGVVSLRLRLRIDPSIELAVSVFVLPKVTDRIPSNPVAIASWSYFADLPLADPDFAIPGPIDMILGADVHGSLLVEAIKQSNAPVAQQTSIGWIVSGPVDSNASISRQASLALCSTLNDVNLNEQNQRFWLQEEVVSSVTKCLNSEEQE</sequence>
<dbReference type="Proteomes" id="UP000036403">
    <property type="component" value="Unassembled WGS sequence"/>
</dbReference>
<reference evidence="1 2" key="1">
    <citation type="submission" date="2015-04" db="EMBL/GenBank/DDBJ databases">
        <title>Lasius niger genome sequencing.</title>
        <authorList>
            <person name="Konorov E.A."/>
            <person name="Nikitin M.A."/>
            <person name="Kirill M.V."/>
            <person name="Chang P."/>
        </authorList>
    </citation>
    <scope>NUCLEOTIDE SEQUENCE [LARGE SCALE GENOMIC DNA]</scope>
    <source>
        <tissue evidence="1">Whole</tissue>
    </source>
</reference>
<dbReference type="STRING" id="67767.A0A0J7KL46"/>
<protein>
    <submittedName>
        <fullName evidence="1">Uncharacterized protein</fullName>
    </submittedName>
</protein>
<dbReference type="EMBL" id="LBMM01006074">
    <property type="protein sequence ID" value="KMQ90956.1"/>
    <property type="molecule type" value="Genomic_DNA"/>
</dbReference>
<accession>A0A0J7KL46</accession>
<gene>
    <name evidence="1" type="ORF">RF55_9229</name>
</gene>
<dbReference type="AlphaFoldDB" id="A0A0J7KL46"/>